<name>A0A364NR80_9GAMM</name>
<comment type="similarity">
    <text evidence="1">Belongs to the LysR transcriptional regulatory family.</text>
</comment>
<dbReference type="SUPFAM" id="SSF53850">
    <property type="entry name" value="Periplasmic binding protein-like II"/>
    <property type="match status" value="1"/>
</dbReference>
<dbReference type="InterPro" id="IPR058163">
    <property type="entry name" value="LysR-type_TF_proteobact-type"/>
</dbReference>
<evidence type="ECO:0000256" key="3">
    <source>
        <dbReference type="ARBA" id="ARBA00023125"/>
    </source>
</evidence>
<dbReference type="Pfam" id="PF00126">
    <property type="entry name" value="HTH_1"/>
    <property type="match status" value="1"/>
</dbReference>
<evidence type="ECO:0000259" key="5">
    <source>
        <dbReference type="PROSITE" id="PS50931"/>
    </source>
</evidence>
<keyword evidence="7" id="KW-1185">Reference proteome</keyword>
<feature type="domain" description="HTH lysR-type" evidence="5">
    <location>
        <begin position="8"/>
        <end position="65"/>
    </location>
</feature>
<dbReference type="InterPro" id="IPR005119">
    <property type="entry name" value="LysR_subst-bd"/>
</dbReference>
<dbReference type="CDD" id="cd08432">
    <property type="entry name" value="PBP2_GcdR_TrpI_HvrB_AmpR_like"/>
    <property type="match status" value="1"/>
</dbReference>
<gene>
    <name evidence="6" type="ORF">DN062_00460</name>
</gene>
<dbReference type="AlphaFoldDB" id="A0A364NR80"/>
<comment type="caution">
    <text evidence="6">The sequence shown here is derived from an EMBL/GenBank/DDBJ whole genome shotgun (WGS) entry which is preliminary data.</text>
</comment>
<proteinExistence type="inferred from homology"/>
<dbReference type="EMBL" id="QKRX01000001">
    <property type="protein sequence ID" value="RAU19593.1"/>
    <property type="molecule type" value="Genomic_DNA"/>
</dbReference>
<organism evidence="6 7">
    <name type="scientific">Nitrincola tibetensis</name>
    <dbReference type="NCBI Taxonomy" id="2219697"/>
    <lineage>
        <taxon>Bacteria</taxon>
        <taxon>Pseudomonadati</taxon>
        <taxon>Pseudomonadota</taxon>
        <taxon>Gammaproteobacteria</taxon>
        <taxon>Oceanospirillales</taxon>
        <taxon>Oceanospirillaceae</taxon>
        <taxon>Nitrincola</taxon>
    </lineage>
</organism>
<accession>A0A364NR80</accession>
<dbReference type="InterPro" id="IPR036388">
    <property type="entry name" value="WH-like_DNA-bd_sf"/>
</dbReference>
<dbReference type="PRINTS" id="PR00039">
    <property type="entry name" value="HTHLYSR"/>
</dbReference>
<protein>
    <submittedName>
        <fullName evidence="6">Transcriptional regulator</fullName>
    </submittedName>
</protein>
<dbReference type="SUPFAM" id="SSF46785">
    <property type="entry name" value="Winged helix' DNA-binding domain"/>
    <property type="match status" value="1"/>
</dbReference>
<dbReference type="OrthoDB" id="6787458at2"/>
<evidence type="ECO:0000256" key="4">
    <source>
        <dbReference type="ARBA" id="ARBA00023163"/>
    </source>
</evidence>
<dbReference type="FunFam" id="1.10.10.10:FF:000001">
    <property type="entry name" value="LysR family transcriptional regulator"/>
    <property type="match status" value="1"/>
</dbReference>
<dbReference type="Gene3D" id="1.10.10.10">
    <property type="entry name" value="Winged helix-like DNA-binding domain superfamily/Winged helix DNA-binding domain"/>
    <property type="match status" value="1"/>
</dbReference>
<dbReference type="InterPro" id="IPR000847">
    <property type="entry name" value="LysR_HTH_N"/>
</dbReference>
<keyword evidence="2" id="KW-0805">Transcription regulation</keyword>
<dbReference type="InterPro" id="IPR036390">
    <property type="entry name" value="WH_DNA-bd_sf"/>
</dbReference>
<dbReference type="Pfam" id="PF03466">
    <property type="entry name" value="LysR_substrate"/>
    <property type="match status" value="1"/>
</dbReference>
<evidence type="ECO:0000313" key="6">
    <source>
        <dbReference type="EMBL" id="RAU19593.1"/>
    </source>
</evidence>
<evidence type="ECO:0000256" key="2">
    <source>
        <dbReference type="ARBA" id="ARBA00023015"/>
    </source>
</evidence>
<dbReference type="Proteomes" id="UP000250744">
    <property type="component" value="Unassembled WGS sequence"/>
</dbReference>
<dbReference type="GO" id="GO:0003700">
    <property type="term" value="F:DNA-binding transcription factor activity"/>
    <property type="evidence" value="ECO:0007669"/>
    <property type="project" value="InterPro"/>
</dbReference>
<dbReference type="GO" id="GO:0043565">
    <property type="term" value="F:sequence-specific DNA binding"/>
    <property type="evidence" value="ECO:0007669"/>
    <property type="project" value="TreeGrafter"/>
</dbReference>
<dbReference type="PROSITE" id="PS50931">
    <property type="entry name" value="HTH_LYSR"/>
    <property type="match status" value="1"/>
</dbReference>
<dbReference type="GO" id="GO:0006351">
    <property type="term" value="P:DNA-templated transcription"/>
    <property type="evidence" value="ECO:0007669"/>
    <property type="project" value="TreeGrafter"/>
</dbReference>
<keyword evidence="3" id="KW-0238">DNA-binding</keyword>
<sequence length="330" mass="37583">MSSSRALPPLKSLQAFRYAAQTLSFKRAAESLFVTQAAVSQQIKTLEQALGVALFERHTRQVVLTAEGQYLFEYVEKAFGLLEEGVKGIMEDPNPNTLVISTVPSFSNRWLVSRLGGFQAQEPEINLRLSPSIDLSTFADSDLDLCIRLGRGEYAGLTSQLLFREYLVLVCHPSMIHMGEPIRAQLLNIPIITDTGPDVQHVWPVLQRFLDLYDMPMKSHLHVEDSTSLMEALLSRQGLAMMRYSLVYEQIEKGQLICPLPIYMKSQYDFYLVAPAPHFKYQKVMAFKRWIEDEVKVIDVSWKTYLKMHPDMQEVRQADADCVRTVVKGC</sequence>
<dbReference type="Gene3D" id="3.40.190.10">
    <property type="entry name" value="Periplasmic binding protein-like II"/>
    <property type="match status" value="2"/>
</dbReference>
<keyword evidence="4" id="KW-0804">Transcription</keyword>
<dbReference type="PANTHER" id="PTHR30537:SF26">
    <property type="entry name" value="GLYCINE CLEAVAGE SYSTEM TRANSCRIPTIONAL ACTIVATOR"/>
    <property type="match status" value="1"/>
</dbReference>
<dbReference type="PANTHER" id="PTHR30537">
    <property type="entry name" value="HTH-TYPE TRANSCRIPTIONAL REGULATOR"/>
    <property type="match status" value="1"/>
</dbReference>
<evidence type="ECO:0000313" key="7">
    <source>
        <dbReference type="Proteomes" id="UP000250744"/>
    </source>
</evidence>
<dbReference type="RefSeq" id="WP_112156588.1">
    <property type="nucleotide sequence ID" value="NZ_QKRX01000001.1"/>
</dbReference>
<reference evidence="6 7" key="1">
    <citation type="submission" date="2018-06" db="EMBL/GenBank/DDBJ databases">
        <title>Nitrincola tibetense sp. nov., isolated from Lake XuguoCo on Tibetan Plateau.</title>
        <authorList>
            <person name="Xing P."/>
        </authorList>
    </citation>
    <scope>NUCLEOTIDE SEQUENCE [LARGE SCALE GENOMIC DNA]</scope>
    <source>
        <strain evidence="7">xg18</strain>
    </source>
</reference>
<evidence type="ECO:0000256" key="1">
    <source>
        <dbReference type="ARBA" id="ARBA00009437"/>
    </source>
</evidence>